<evidence type="ECO:0000313" key="2">
    <source>
        <dbReference type="Proteomes" id="UP000006073"/>
    </source>
</evidence>
<proteinExistence type="predicted"/>
<dbReference type="Proteomes" id="UP000006073">
    <property type="component" value="Unassembled WGS sequence"/>
</dbReference>
<dbReference type="EMBL" id="ALWO02000005">
    <property type="protein sequence ID" value="EPA00271.1"/>
    <property type="molecule type" value="Genomic_DNA"/>
</dbReference>
<organism evidence="1 2">
    <name type="scientific">Indibacter alkaliphilus (strain CCUG 57479 / KCTC 22604 / LW1)</name>
    <dbReference type="NCBI Taxonomy" id="1189612"/>
    <lineage>
        <taxon>Bacteria</taxon>
        <taxon>Pseudomonadati</taxon>
        <taxon>Bacteroidota</taxon>
        <taxon>Cytophagia</taxon>
        <taxon>Cytophagales</taxon>
        <taxon>Cyclobacteriaceae</taxon>
    </lineage>
</organism>
<name>S2DSK8_INDAL</name>
<accession>S2DSK8</accession>
<dbReference type="STRING" id="1189612.A33Q_0142"/>
<dbReference type="AlphaFoldDB" id="S2DSK8"/>
<protein>
    <submittedName>
        <fullName evidence="1">Uncharacterized protein</fullName>
    </submittedName>
</protein>
<gene>
    <name evidence="1" type="ORF">A33Q_0142</name>
</gene>
<comment type="caution">
    <text evidence="1">The sequence shown here is derived from an EMBL/GenBank/DDBJ whole genome shotgun (WGS) entry which is preliminary data.</text>
</comment>
<sequence>MKGNLNIRIIAHVSYFQTIESSLACFKQIRLANQCYDNEYLPGY</sequence>
<keyword evidence="2" id="KW-1185">Reference proteome</keyword>
<evidence type="ECO:0000313" key="1">
    <source>
        <dbReference type="EMBL" id="EPA00271.1"/>
    </source>
</evidence>
<reference evidence="1 2" key="1">
    <citation type="journal article" date="2013" name="Genome Announc.">
        <title>Draft Genome Sequence of Indibacter alkaliphilus Strain LW1T, Isolated from Lonar Lake, a Haloalkaline Lake in the Buldana District of Maharashtra, India.</title>
        <authorList>
            <person name="Singh A."/>
            <person name="Kumar Jangir P."/>
            <person name="Sharma R."/>
            <person name="Singh A."/>
            <person name="Kumar Pinnaka A."/>
            <person name="Shivaji S."/>
        </authorList>
    </citation>
    <scope>NUCLEOTIDE SEQUENCE [LARGE SCALE GENOMIC DNA]</scope>
    <source>
        <strain evidence="2">CCUG 57479 / KCTC 22604 / LW1</strain>
    </source>
</reference>